<evidence type="ECO:0000256" key="3">
    <source>
        <dbReference type="ARBA" id="ARBA00006484"/>
    </source>
</evidence>
<dbReference type="NCBIfam" id="NF005559">
    <property type="entry name" value="PRK07231.1"/>
    <property type="match status" value="1"/>
</dbReference>
<dbReference type="InterPro" id="IPR011284">
    <property type="entry name" value="3oxo_ACP_reduc"/>
</dbReference>
<dbReference type="AlphaFoldDB" id="A0A833CA81"/>
<evidence type="ECO:0000256" key="6">
    <source>
        <dbReference type="ARBA" id="ARBA00022857"/>
    </source>
</evidence>
<protein>
    <recommendedName>
        <fullName evidence="13">3-oxoacyl-[acyl-carrier-protein] reductase</fullName>
        <ecNumber evidence="13">1.1.1.100</ecNumber>
    </recommendedName>
</protein>
<evidence type="ECO:0000256" key="8">
    <source>
        <dbReference type="ARBA" id="ARBA00023098"/>
    </source>
</evidence>
<keyword evidence="5 13" id="KW-0276">Fatty acid metabolism</keyword>
<name>A0A833CA81_9FIRM</name>
<evidence type="ECO:0000256" key="2">
    <source>
        <dbReference type="ARBA" id="ARBA00005194"/>
    </source>
</evidence>
<dbReference type="InterPro" id="IPR002347">
    <property type="entry name" value="SDR_fam"/>
</dbReference>
<keyword evidence="8 13" id="KW-0443">Lipid metabolism</keyword>
<dbReference type="Gene3D" id="3.40.50.720">
    <property type="entry name" value="NAD(P)-binding Rossmann-like Domain"/>
    <property type="match status" value="1"/>
</dbReference>
<evidence type="ECO:0000256" key="10">
    <source>
        <dbReference type="ARBA" id="ARBA00048508"/>
    </source>
</evidence>
<evidence type="ECO:0000256" key="13">
    <source>
        <dbReference type="RuleBase" id="RU366074"/>
    </source>
</evidence>
<evidence type="ECO:0000256" key="4">
    <source>
        <dbReference type="ARBA" id="ARBA00022516"/>
    </source>
</evidence>
<dbReference type="NCBIfam" id="TIGR01830">
    <property type="entry name" value="3oxo_ACP_reduc"/>
    <property type="match status" value="1"/>
</dbReference>
<dbReference type="EC" id="1.1.1.100" evidence="13"/>
<dbReference type="GO" id="GO:0004316">
    <property type="term" value="F:3-oxoacyl-[acyl-carrier-protein] reductase (NADPH) activity"/>
    <property type="evidence" value="ECO:0007669"/>
    <property type="project" value="UniProtKB-UniRule"/>
</dbReference>
<feature type="binding site" evidence="12">
    <location>
        <position position="90"/>
    </location>
    <ligand>
        <name>NADP(+)</name>
        <dbReference type="ChEBI" id="CHEBI:58349"/>
    </ligand>
</feature>
<dbReference type="NCBIfam" id="NF009466">
    <property type="entry name" value="PRK12826.1-2"/>
    <property type="match status" value="1"/>
</dbReference>
<reference evidence="15 16" key="1">
    <citation type="submission" date="2019-09" db="EMBL/GenBank/DDBJ databases">
        <title>Draft genome sequence of 3 type strains from the CCUG.</title>
        <authorList>
            <person name="Pineiro-Iglesias B."/>
            <person name="Tunovic T."/>
            <person name="Unosson C."/>
            <person name="Inganas E."/>
            <person name="Ohlen M."/>
            <person name="Cardew S."/>
            <person name="Jensie-Markopoulos S."/>
            <person name="Salva-Serra F."/>
            <person name="Jaen-Luchoro D."/>
            <person name="Karlsson R."/>
            <person name="Svensson-Stadler L."/>
            <person name="Chun J."/>
            <person name="Moore E."/>
        </authorList>
    </citation>
    <scope>NUCLEOTIDE SEQUENCE [LARGE SCALE GENOMIC DNA]</scope>
    <source>
        <strain evidence="15 16">CCUG 65427</strain>
    </source>
</reference>
<evidence type="ECO:0000259" key="14">
    <source>
        <dbReference type="SMART" id="SM00822"/>
    </source>
</evidence>
<evidence type="ECO:0000256" key="11">
    <source>
        <dbReference type="PIRSR" id="PIRSR611284-1"/>
    </source>
</evidence>
<evidence type="ECO:0000313" key="16">
    <source>
        <dbReference type="Proteomes" id="UP000434554"/>
    </source>
</evidence>
<comment type="subunit">
    <text evidence="13">Homotetramer.</text>
</comment>
<feature type="binding site" evidence="12">
    <location>
        <begin position="63"/>
        <end position="64"/>
    </location>
    <ligand>
        <name>NADP(+)</name>
        <dbReference type="ChEBI" id="CHEBI:58349"/>
    </ligand>
</feature>
<feature type="binding site" evidence="12">
    <location>
        <begin position="12"/>
        <end position="15"/>
    </location>
    <ligand>
        <name>NADP(+)</name>
        <dbReference type="ChEBI" id="CHEBI:58349"/>
    </ligand>
</feature>
<proteinExistence type="inferred from homology"/>
<accession>A0A833CA81</accession>
<keyword evidence="6 12" id="KW-0521">NADP</keyword>
<dbReference type="InterPro" id="IPR057326">
    <property type="entry name" value="KR_dom"/>
</dbReference>
<evidence type="ECO:0000256" key="7">
    <source>
        <dbReference type="ARBA" id="ARBA00023002"/>
    </source>
</evidence>
<evidence type="ECO:0000313" key="15">
    <source>
        <dbReference type="EMBL" id="KAB1477564.1"/>
    </source>
</evidence>
<keyword evidence="9 13" id="KW-0275">Fatty acid biosynthesis</keyword>
<dbReference type="GO" id="GO:0006633">
    <property type="term" value="P:fatty acid biosynthetic process"/>
    <property type="evidence" value="ECO:0007669"/>
    <property type="project" value="UniProtKB-UniPathway"/>
</dbReference>
<evidence type="ECO:0000256" key="5">
    <source>
        <dbReference type="ARBA" id="ARBA00022832"/>
    </source>
</evidence>
<keyword evidence="4 13" id="KW-0444">Lipid biosynthesis</keyword>
<dbReference type="CDD" id="cd05333">
    <property type="entry name" value="BKR_SDR_c"/>
    <property type="match status" value="1"/>
</dbReference>
<comment type="pathway">
    <text evidence="2 13">Lipid metabolism; fatty acid biosynthesis.</text>
</comment>
<dbReference type="PANTHER" id="PTHR42879:SF2">
    <property type="entry name" value="3-OXOACYL-[ACYL-CARRIER-PROTEIN] REDUCTASE FABG"/>
    <property type="match status" value="1"/>
</dbReference>
<keyword evidence="7 13" id="KW-0560">Oxidoreductase</keyword>
<feature type="binding site" evidence="12">
    <location>
        <begin position="155"/>
        <end position="159"/>
    </location>
    <ligand>
        <name>NADP(+)</name>
        <dbReference type="ChEBI" id="CHEBI:58349"/>
    </ligand>
</feature>
<dbReference type="SMART" id="SM00822">
    <property type="entry name" value="PKS_KR"/>
    <property type="match status" value="1"/>
</dbReference>
<comment type="function">
    <text evidence="1 13">Catalyzes the NADPH-dependent reduction of beta-ketoacyl-ACP substrates to beta-hydroxyacyl-ACP products, the first reductive step in the elongation cycle of fatty acid biosynthesis.</text>
</comment>
<comment type="caution">
    <text evidence="15">The sequence shown here is derived from an EMBL/GenBank/DDBJ whole genome shotgun (WGS) entry which is preliminary data.</text>
</comment>
<dbReference type="GO" id="GO:0051287">
    <property type="term" value="F:NAD binding"/>
    <property type="evidence" value="ECO:0007669"/>
    <property type="project" value="UniProtKB-UniRule"/>
</dbReference>
<dbReference type="Pfam" id="PF13561">
    <property type="entry name" value="adh_short_C2"/>
    <property type="match status" value="1"/>
</dbReference>
<feature type="binding site" evidence="12">
    <location>
        <position position="188"/>
    </location>
    <ligand>
        <name>NADP(+)</name>
        <dbReference type="ChEBI" id="CHEBI:58349"/>
    </ligand>
</feature>
<dbReference type="SUPFAM" id="SSF51735">
    <property type="entry name" value="NAD(P)-binding Rossmann-fold domains"/>
    <property type="match status" value="1"/>
</dbReference>
<evidence type="ECO:0000256" key="1">
    <source>
        <dbReference type="ARBA" id="ARBA00002607"/>
    </source>
</evidence>
<dbReference type="Proteomes" id="UP000434554">
    <property type="component" value="Unassembled WGS sequence"/>
</dbReference>
<organism evidence="15 16">
    <name type="scientific">Veillonella seminalis</name>
    <dbReference type="NCBI Taxonomy" id="1502943"/>
    <lineage>
        <taxon>Bacteria</taxon>
        <taxon>Bacillati</taxon>
        <taxon>Bacillota</taxon>
        <taxon>Negativicutes</taxon>
        <taxon>Veillonellales</taxon>
        <taxon>Veillonellaceae</taxon>
        <taxon>Veillonella</taxon>
    </lineage>
</organism>
<dbReference type="PANTHER" id="PTHR42879">
    <property type="entry name" value="3-OXOACYL-(ACYL-CARRIER-PROTEIN) REDUCTASE"/>
    <property type="match status" value="1"/>
</dbReference>
<dbReference type="FunFam" id="3.40.50.720:FF:000037">
    <property type="entry name" value="3-oxoacyl-[acyl-carrier-protein] reductase FabG"/>
    <property type="match status" value="1"/>
</dbReference>
<dbReference type="GeneID" id="83055112"/>
<gene>
    <name evidence="15" type="primary">fabG</name>
    <name evidence="15" type="ORF">F8R14_08005</name>
</gene>
<dbReference type="RefSeq" id="WP_127007854.1">
    <property type="nucleotide sequence ID" value="NZ_CALMIE010000017.1"/>
</dbReference>
<dbReference type="EMBL" id="WBKH01000008">
    <property type="protein sequence ID" value="KAB1477564.1"/>
    <property type="molecule type" value="Genomic_DNA"/>
</dbReference>
<dbReference type="InterPro" id="IPR036291">
    <property type="entry name" value="NAD(P)-bd_dom_sf"/>
</dbReference>
<feature type="active site" description="Proton acceptor" evidence="11">
    <location>
        <position position="155"/>
    </location>
</feature>
<dbReference type="PRINTS" id="PR00081">
    <property type="entry name" value="GDHRDH"/>
</dbReference>
<dbReference type="InterPro" id="IPR050259">
    <property type="entry name" value="SDR"/>
</dbReference>
<evidence type="ECO:0000256" key="12">
    <source>
        <dbReference type="PIRSR" id="PIRSR611284-2"/>
    </source>
</evidence>
<evidence type="ECO:0000256" key="9">
    <source>
        <dbReference type="ARBA" id="ARBA00023160"/>
    </source>
</evidence>
<comment type="catalytic activity">
    <reaction evidence="10 13">
        <text>a (3R)-hydroxyacyl-[ACP] + NADP(+) = a 3-oxoacyl-[ACP] + NADPH + H(+)</text>
        <dbReference type="Rhea" id="RHEA:17397"/>
        <dbReference type="Rhea" id="RHEA-COMP:9916"/>
        <dbReference type="Rhea" id="RHEA-COMP:9945"/>
        <dbReference type="ChEBI" id="CHEBI:15378"/>
        <dbReference type="ChEBI" id="CHEBI:57783"/>
        <dbReference type="ChEBI" id="CHEBI:58349"/>
        <dbReference type="ChEBI" id="CHEBI:78776"/>
        <dbReference type="ChEBI" id="CHEBI:78827"/>
        <dbReference type="EC" id="1.1.1.100"/>
    </reaction>
</comment>
<dbReference type="UniPathway" id="UPA00094"/>
<comment type="similarity">
    <text evidence="3 13">Belongs to the short-chain dehydrogenases/reductases (SDR) family.</text>
</comment>
<dbReference type="NCBIfam" id="NF004198">
    <property type="entry name" value="PRK05653.1-3"/>
    <property type="match status" value="1"/>
</dbReference>
<feature type="domain" description="Ketoreductase" evidence="14">
    <location>
        <begin position="6"/>
        <end position="186"/>
    </location>
</feature>
<sequence length="247" mass="25939">MQLTDKVALVTGASRGIGRAIALLMAKQGADVVVNYSGSEGAAQETVDAILAMGRKAIKIKANVGNAEEVAAMVEEAHSTFGRIDILVNNAGITRDGLLMRMKDSDWDDVININLKGVYLMTKAVSKIMMKQRSGKIVNMTSVVGVTGNAGQANYSASKAGVIGFTKTCAKELASRGITVNAIAPGFIHTDMTDVLSDKVKEAMVHTIPLGRMAEPDEVAAVAVFLASDMSSYITGQVINVDGGMVM</sequence>
<dbReference type="PRINTS" id="PR00080">
    <property type="entry name" value="SDRFAMILY"/>
</dbReference>